<accession>A0ACC1QP00</accession>
<reference evidence="1" key="1">
    <citation type="submission" date="2022-07" db="EMBL/GenBank/DDBJ databases">
        <title>Genome Sequence of Lecanicillium saksenae.</title>
        <authorList>
            <person name="Buettner E."/>
        </authorList>
    </citation>
    <scope>NUCLEOTIDE SEQUENCE</scope>
    <source>
        <strain evidence="1">VT-O1</strain>
    </source>
</reference>
<keyword evidence="2" id="KW-1185">Reference proteome</keyword>
<proteinExistence type="predicted"/>
<sequence>MVAPFAQYGSILPCKHLLKLQPQHFLCCLWGFCKGSEAIMPTCFFIYAQPELNEITRLLEKYCISTMLFDSIGNEADKTAAVLRHEAWPVKDLPVGWEQAEPAIVRELDVLINELLHFMRGFRVAQHNSSGYTIAVQQRTKIPQCHHLTYMATLSKLAAKQAAIEAQLQRTRNVKRGNAHNMREEAIQMLQLCPATEGIWSVDFAARLCNTIVAMEEHRAAAESRVGSELVSDLLPRHCRVAYYSFNPRSESEPITARFFQAPSGPVCGPEVIKPPAISNSEAFTTDGYPSMRSIFIVPFVAVLSVVLPALAVKQSRRIDEHRFASVDELFNINRHIGGAGLRGTASSRQNALIEWLDKQLQGIDGVKLTYNSLNLVRWEPRGDNLYGSASLKVHIPGACSSALDVAGATPYTRLTNGEPVTAEMLYIPETKKITSFNATNKIVIRDVTFDSVPFPLLFAISNYRTPDMSSLANASYARPYTASFNQEIIDATSAGAVGIIFMWNVSHKYVQSYFDPHEGTMYRIPGAFVGAEVATILKDAASQGFSAELDVHGEMGPSTSKEIFATLPGLTSDTILITSHTDGNTWIQDNGVSGVLALARYFAAQPLSSRNKTLQFVFTSSHLHYSTDGNFDLARSLDRSYDHGNTTLVFALEHMGAREILPIDREGKSDQDLAYTGHGEVTLWAVGPSDALRAAIVDSVKYRKLDRMSVMPGIGLPNSSVVPEYQSFGGIGTSYHQNLIPTAAIVSGPWSLWAPYFGADAIDFERLRMQLLAVGDVLLNVDMLSREEIAGGYLKYREQRAAGKPSFQQRVIPEFAP</sequence>
<evidence type="ECO:0000313" key="1">
    <source>
        <dbReference type="EMBL" id="KAJ3486201.1"/>
    </source>
</evidence>
<comment type="caution">
    <text evidence="1">The sequence shown here is derived from an EMBL/GenBank/DDBJ whole genome shotgun (WGS) entry which is preliminary data.</text>
</comment>
<name>A0ACC1QP00_9HYPO</name>
<dbReference type="EMBL" id="JANAKD010000916">
    <property type="protein sequence ID" value="KAJ3486201.1"/>
    <property type="molecule type" value="Genomic_DNA"/>
</dbReference>
<evidence type="ECO:0000313" key="2">
    <source>
        <dbReference type="Proteomes" id="UP001148737"/>
    </source>
</evidence>
<gene>
    <name evidence="1" type="ORF">NLG97_g6664</name>
</gene>
<dbReference type="Proteomes" id="UP001148737">
    <property type="component" value="Unassembled WGS sequence"/>
</dbReference>
<protein>
    <submittedName>
        <fullName evidence="1">Uncharacterized protein</fullName>
    </submittedName>
</protein>
<organism evidence="1 2">
    <name type="scientific">Lecanicillium saksenae</name>
    <dbReference type="NCBI Taxonomy" id="468837"/>
    <lineage>
        <taxon>Eukaryota</taxon>
        <taxon>Fungi</taxon>
        <taxon>Dikarya</taxon>
        <taxon>Ascomycota</taxon>
        <taxon>Pezizomycotina</taxon>
        <taxon>Sordariomycetes</taxon>
        <taxon>Hypocreomycetidae</taxon>
        <taxon>Hypocreales</taxon>
        <taxon>Cordycipitaceae</taxon>
        <taxon>Lecanicillium</taxon>
    </lineage>
</organism>